<organism evidence="2 3">
    <name type="scientific">Serinicoccus hydrothermalis</name>
    <dbReference type="NCBI Taxonomy" id="1758689"/>
    <lineage>
        <taxon>Bacteria</taxon>
        <taxon>Bacillati</taxon>
        <taxon>Actinomycetota</taxon>
        <taxon>Actinomycetes</taxon>
        <taxon>Micrococcales</taxon>
        <taxon>Ornithinimicrobiaceae</taxon>
        <taxon>Serinicoccus</taxon>
    </lineage>
</organism>
<protein>
    <submittedName>
        <fullName evidence="2">Uncharacterized protein</fullName>
    </submittedName>
</protein>
<name>A0A1B1NBT6_9MICO</name>
<evidence type="ECO:0000313" key="3">
    <source>
        <dbReference type="Proteomes" id="UP000092482"/>
    </source>
</evidence>
<gene>
    <name evidence="2" type="ORF">SGUI_1468</name>
</gene>
<sequence>MLGPLVRGSAHVSDVRGATGTPRSSWSTRSGGVLRAAQRTAQGQCSTLPGCSVPGTPDVPGARRRHTCRSWACRDQGLRSRV</sequence>
<evidence type="ECO:0000256" key="1">
    <source>
        <dbReference type="SAM" id="MobiDB-lite"/>
    </source>
</evidence>
<reference evidence="2 3" key="1">
    <citation type="submission" date="2016-03" db="EMBL/GenBank/DDBJ databases">
        <title>Shallow-sea hydrothermal system.</title>
        <authorList>
            <person name="Tang K."/>
        </authorList>
    </citation>
    <scope>NUCLEOTIDE SEQUENCE [LARGE SCALE GENOMIC DNA]</scope>
    <source>
        <strain evidence="2 3">JLT9</strain>
    </source>
</reference>
<dbReference type="KEGG" id="serj:SGUI_1468"/>
<evidence type="ECO:0000313" key="2">
    <source>
        <dbReference type="EMBL" id="ANS78864.1"/>
    </source>
</evidence>
<proteinExistence type="predicted"/>
<dbReference type="EMBL" id="CP014989">
    <property type="protein sequence ID" value="ANS78864.1"/>
    <property type="molecule type" value="Genomic_DNA"/>
</dbReference>
<keyword evidence="3" id="KW-1185">Reference proteome</keyword>
<feature type="compositionally biased region" description="Polar residues" evidence="1">
    <location>
        <begin position="21"/>
        <end position="30"/>
    </location>
</feature>
<dbReference type="Proteomes" id="UP000092482">
    <property type="component" value="Chromosome"/>
</dbReference>
<dbReference type="STRING" id="1758689.SGUI_1468"/>
<accession>A0A1B1NBT6</accession>
<dbReference type="AlphaFoldDB" id="A0A1B1NBT6"/>
<feature type="region of interest" description="Disordered" evidence="1">
    <location>
        <begin position="1"/>
        <end position="30"/>
    </location>
</feature>